<organism evidence="2">
    <name type="scientific">Timspurckia oligopyrenoides</name>
    <dbReference type="NCBI Taxonomy" id="708627"/>
    <lineage>
        <taxon>Eukaryota</taxon>
        <taxon>Rhodophyta</taxon>
        <taxon>Bangiophyceae</taxon>
        <taxon>Porphyridiales</taxon>
        <taxon>Porphyridiaceae</taxon>
        <taxon>Timspurckia</taxon>
    </lineage>
</organism>
<accession>A0A7S1ETB8</accession>
<evidence type="ECO:0000256" key="1">
    <source>
        <dbReference type="SAM" id="MobiDB-lite"/>
    </source>
</evidence>
<gene>
    <name evidence="2" type="ORF">TOLI1172_LOCUS6664</name>
</gene>
<dbReference type="AlphaFoldDB" id="A0A7S1ETB8"/>
<feature type="region of interest" description="Disordered" evidence="1">
    <location>
        <begin position="87"/>
        <end position="118"/>
    </location>
</feature>
<reference evidence="2" key="1">
    <citation type="submission" date="2021-01" db="EMBL/GenBank/DDBJ databases">
        <authorList>
            <person name="Corre E."/>
            <person name="Pelletier E."/>
            <person name="Niang G."/>
            <person name="Scheremetjew M."/>
            <person name="Finn R."/>
            <person name="Kale V."/>
            <person name="Holt S."/>
            <person name="Cochrane G."/>
            <person name="Meng A."/>
            <person name="Brown T."/>
            <person name="Cohen L."/>
        </authorList>
    </citation>
    <scope>NUCLEOTIDE SEQUENCE</scope>
    <source>
        <strain evidence="2">CCMP3278</strain>
    </source>
</reference>
<evidence type="ECO:0000313" key="2">
    <source>
        <dbReference type="EMBL" id="CAD8822268.1"/>
    </source>
</evidence>
<dbReference type="EMBL" id="HBFP01009297">
    <property type="protein sequence ID" value="CAD8822268.1"/>
    <property type="molecule type" value="Transcribed_RNA"/>
</dbReference>
<proteinExistence type="predicted"/>
<name>A0A7S1ETB8_9RHOD</name>
<protein>
    <submittedName>
        <fullName evidence="2">Uncharacterized protein</fullName>
    </submittedName>
</protein>
<sequence length="118" mass="12986">MHAERNCAFRIDLQYHPLIRLALAPIESTHRYCPSSESILPLLHLHIHGMPSHPSLPSRSNSPPSMEHWYPALGGWLPSQSPGLRVDSTVGVGSDGIARSSRYTHGARPHSPVQGSLR</sequence>